<organism evidence="1 2">
    <name type="scientific">Gossypium stocksii</name>
    <dbReference type="NCBI Taxonomy" id="47602"/>
    <lineage>
        <taxon>Eukaryota</taxon>
        <taxon>Viridiplantae</taxon>
        <taxon>Streptophyta</taxon>
        <taxon>Embryophyta</taxon>
        <taxon>Tracheophyta</taxon>
        <taxon>Spermatophyta</taxon>
        <taxon>Magnoliopsida</taxon>
        <taxon>eudicotyledons</taxon>
        <taxon>Gunneridae</taxon>
        <taxon>Pentapetalae</taxon>
        <taxon>rosids</taxon>
        <taxon>malvids</taxon>
        <taxon>Malvales</taxon>
        <taxon>Malvaceae</taxon>
        <taxon>Malvoideae</taxon>
        <taxon>Gossypium</taxon>
    </lineage>
</organism>
<evidence type="ECO:0000313" key="1">
    <source>
        <dbReference type="EMBL" id="KAH1064429.1"/>
    </source>
</evidence>
<keyword evidence="2" id="KW-1185">Reference proteome</keyword>
<gene>
    <name evidence="1" type="ORF">J1N35_029416</name>
</gene>
<evidence type="ECO:0000313" key="2">
    <source>
        <dbReference type="Proteomes" id="UP000828251"/>
    </source>
</evidence>
<dbReference type="EMBL" id="JAIQCV010000009">
    <property type="protein sequence ID" value="KAH1064429.1"/>
    <property type="molecule type" value="Genomic_DNA"/>
</dbReference>
<reference evidence="1 2" key="1">
    <citation type="journal article" date="2021" name="Plant Biotechnol. J.">
        <title>Multi-omics assisted identification of the key and species-specific regulatory components of drought-tolerant mechanisms in Gossypium stocksii.</title>
        <authorList>
            <person name="Yu D."/>
            <person name="Ke L."/>
            <person name="Zhang D."/>
            <person name="Wu Y."/>
            <person name="Sun Y."/>
            <person name="Mei J."/>
            <person name="Sun J."/>
            <person name="Sun Y."/>
        </authorList>
    </citation>
    <scope>NUCLEOTIDE SEQUENCE [LARGE SCALE GENOMIC DNA]</scope>
    <source>
        <strain evidence="2">cv. E1</strain>
        <tissue evidence="1">Leaf</tissue>
    </source>
</reference>
<protein>
    <submittedName>
        <fullName evidence="1">Uncharacterized protein</fullName>
    </submittedName>
</protein>
<dbReference type="Proteomes" id="UP000828251">
    <property type="component" value="Unassembled WGS sequence"/>
</dbReference>
<dbReference type="OrthoDB" id="784956at2759"/>
<dbReference type="AlphaFoldDB" id="A0A9D3V012"/>
<accession>A0A9D3V012</accession>
<sequence>MHLQLGLLVDGYVVIGSAPSTDWGAVCYELLGAILDYINGGRIQWVGYETHSRSRIMIRQNSKEYDMLGHHSRDDWTLSDARLVTKPRTSEMAAETRIF</sequence>
<comment type="caution">
    <text evidence="1">The sequence shown here is derived from an EMBL/GenBank/DDBJ whole genome shotgun (WGS) entry which is preliminary data.</text>
</comment>
<proteinExistence type="predicted"/>
<name>A0A9D3V012_9ROSI</name>